<dbReference type="KEGG" id="nhu:H0264_33985"/>
<dbReference type="RefSeq" id="WP_181581330.1">
    <property type="nucleotide sequence ID" value="NZ_CP059399.1"/>
</dbReference>
<dbReference type="InterPro" id="IPR019920">
    <property type="entry name" value="F420-binding_dom_put"/>
</dbReference>
<sequence length="130" mass="14331">MAVFDDRVRELLDGKNFAVVATLDANGAPHTSVVWIGREDDTVVFSSTVGRKKVRNLIRDGRVSLTVWDAANPYHTVDVVGVAQIEPDPAKDLPKRLSHKYLEQDPPLEEAGVERVIVRVIPSKVTGFSV</sequence>
<dbReference type="GO" id="GO:0016627">
    <property type="term" value="F:oxidoreductase activity, acting on the CH-CH group of donors"/>
    <property type="evidence" value="ECO:0007669"/>
    <property type="project" value="TreeGrafter"/>
</dbReference>
<dbReference type="EMBL" id="CP059399">
    <property type="protein sequence ID" value="QLY30131.1"/>
    <property type="molecule type" value="Genomic_DNA"/>
</dbReference>
<dbReference type="GO" id="GO:0005829">
    <property type="term" value="C:cytosol"/>
    <property type="evidence" value="ECO:0007669"/>
    <property type="project" value="TreeGrafter"/>
</dbReference>
<keyword evidence="4" id="KW-1185">Reference proteome</keyword>
<dbReference type="InterPro" id="IPR011576">
    <property type="entry name" value="Pyridox_Oxase_N"/>
</dbReference>
<dbReference type="PANTHER" id="PTHR35176:SF6">
    <property type="entry name" value="HEME OXYGENASE HI_0854-RELATED"/>
    <property type="match status" value="1"/>
</dbReference>
<gene>
    <name evidence="3" type="ORF">H0264_33985</name>
</gene>
<evidence type="ECO:0000313" key="3">
    <source>
        <dbReference type="EMBL" id="QLY30131.1"/>
    </source>
</evidence>
<dbReference type="Proteomes" id="UP000515512">
    <property type="component" value="Chromosome"/>
</dbReference>
<evidence type="ECO:0000259" key="2">
    <source>
        <dbReference type="Pfam" id="PF01243"/>
    </source>
</evidence>
<evidence type="ECO:0000313" key="4">
    <source>
        <dbReference type="Proteomes" id="UP000515512"/>
    </source>
</evidence>
<dbReference type="Gene3D" id="2.30.110.10">
    <property type="entry name" value="Electron Transport, Fmn-binding Protein, Chain A"/>
    <property type="match status" value="1"/>
</dbReference>
<evidence type="ECO:0000256" key="1">
    <source>
        <dbReference type="ARBA" id="ARBA00023002"/>
    </source>
</evidence>
<proteinExistence type="predicted"/>
<dbReference type="InterPro" id="IPR052019">
    <property type="entry name" value="F420H2_bilvrd_red/Heme_oxyg"/>
</dbReference>
<protein>
    <submittedName>
        <fullName evidence="3">PPOX class F420-dependent oxidoreductase</fullName>
    </submittedName>
</protein>
<keyword evidence="1" id="KW-0560">Oxidoreductase</keyword>
<reference evidence="3 4" key="1">
    <citation type="submission" date="2020-07" db="EMBL/GenBank/DDBJ databases">
        <authorList>
            <person name="Zhuang K."/>
            <person name="Ran Y."/>
        </authorList>
    </citation>
    <scope>NUCLEOTIDE SEQUENCE [LARGE SCALE GENOMIC DNA]</scope>
    <source>
        <strain evidence="3 4">WCH-YHL-001</strain>
    </source>
</reference>
<dbReference type="InterPro" id="IPR012349">
    <property type="entry name" value="Split_barrel_FMN-bd"/>
</dbReference>
<dbReference type="PANTHER" id="PTHR35176">
    <property type="entry name" value="HEME OXYGENASE HI_0854-RELATED"/>
    <property type="match status" value="1"/>
</dbReference>
<dbReference type="GO" id="GO:0070967">
    <property type="term" value="F:coenzyme F420 binding"/>
    <property type="evidence" value="ECO:0007669"/>
    <property type="project" value="TreeGrafter"/>
</dbReference>
<dbReference type="SUPFAM" id="SSF50475">
    <property type="entry name" value="FMN-binding split barrel"/>
    <property type="match status" value="1"/>
</dbReference>
<feature type="domain" description="Pyridoxamine 5'-phosphate oxidase N-terminal" evidence="2">
    <location>
        <begin position="4"/>
        <end position="125"/>
    </location>
</feature>
<dbReference type="AlphaFoldDB" id="A0A7D6VA74"/>
<name>A0A7D6VA74_9NOCA</name>
<accession>A0A7D6VA74</accession>
<organism evidence="3 4">
    <name type="scientific">Nocardia huaxiensis</name>
    <dbReference type="NCBI Taxonomy" id="2755382"/>
    <lineage>
        <taxon>Bacteria</taxon>
        <taxon>Bacillati</taxon>
        <taxon>Actinomycetota</taxon>
        <taxon>Actinomycetes</taxon>
        <taxon>Mycobacteriales</taxon>
        <taxon>Nocardiaceae</taxon>
        <taxon>Nocardia</taxon>
    </lineage>
</organism>
<dbReference type="NCBIfam" id="TIGR03618">
    <property type="entry name" value="Rv1155_F420"/>
    <property type="match status" value="1"/>
</dbReference>
<dbReference type="Pfam" id="PF01243">
    <property type="entry name" value="PNPOx_N"/>
    <property type="match status" value="1"/>
</dbReference>